<dbReference type="NCBIfam" id="TIGR00360">
    <property type="entry name" value="ComEC_N-term"/>
    <property type="match status" value="1"/>
</dbReference>
<keyword evidence="4 6" id="KW-1133">Transmembrane helix</keyword>
<evidence type="ECO:0000259" key="7">
    <source>
        <dbReference type="Pfam" id="PF03772"/>
    </source>
</evidence>
<feature type="transmembrane region" description="Helical" evidence="6">
    <location>
        <begin position="407"/>
        <end position="426"/>
    </location>
</feature>
<dbReference type="GO" id="GO:0005886">
    <property type="term" value="C:plasma membrane"/>
    <property type="evidence" value="ECO:0007669"/>
    <property type="project" value="UniProtKB-SubCell"/>
</dbReference>
<protein>
    <recommendedName>
        <fullName evidence="11">ComEC/Rec2-related protein domain-containing protein</fullName>
    </recommendedName>
</protein>
<feature type="transmembrane region" description="Helical" evidence="6">
    <location>
        <begin position="282"/>
        <end position="315"/>
    </location>
</feature>
<evidence type="ECO:0000256" key="4">
    <source>
        <dbReference type="ARBA" id="ARBA00022989"/>
    </source>
</evidence>
<feature type="transmembrane region" description="Helical" evidence="6">
    <location>
        <begin position="474"/>
        <end position="491"/>
    </location>
</feature>
<feature type="transmembrane region" description="Helical" evidence="6">
    <location>
        <begin position="63"/>
        <end position="84"/>
    </location>
</feature>
<evidence type="ECO:0000256" key="6">
    <source>
        <dbReference type="SAM" id="Phobius"/>
    </source>
</evidence>
<name>A0A1G2AS12_9BACT</name>
<comment type="caution">
    <text evidence="9">The sequence shown here is derived from an EMBL/GenBank/DDBJ whole genome shotgun (WGS) entry which is preliminary data.</text>
</comment>
<evidence type="ECO:0000256" key="2">
    <source>
        <dbReference type="ARBA" id="ARBA00022475"/>
    </source>
</evidence>
<reference evidence="9 10" key="1">
    <citation type="journal article" date="2016" name="Nat. Commun.">
        <title>Thousands of microbial genomes shed light on interconnected biogeochemical processes in an aquifer system.</title>
        <authorList>
            <person name="Anantharaman K."/>
            <person name="Brown C.T."/>
            <person name="Hug L.A."/>
            <person name="Sharon I."/>
            <person name="Castelle C.J."/>
            <person name="Probst A.J."/>
            <person name="Thomas B.C."/>
            <person name="Singh A."/>
            <person name="Wilkins M.J."/>
            <person name="Karaoz U."/>
            <person name="Brodie E.L."/>
            <person name="Williams K.H."/>
            <person name="Hubbard S.S."/>
            <person name="Banfield J.F."/>
        </authorList>
    </citation>
    <scope>NUCLEOTIDE SEQUENCE [LARGE SCALE GENOMIC DNA]</scope>
</reference>
<dbReference type="PANTHER" id="PTHR30619:SF1">
    <property type="entry name" value="RECOMBINATION PROTEIN 2"/>
    <property type="match status" value="1"/>
</dbReference>
<dbReference type="Pfam" id="PF13567">
    <property type="entry name" value="DUF4131"/>
    <property type="match status" value="1"/>
</dbReference>
<keyword evidence="2" id="KW-1003">Cell membrane</keyword>
<feature type="transmembrane region" description="Helical" evidence="6">
    <location>
        <begin position="351"/>
        <end position="370"/>
    </location>
</feature>
<evidence type="ECO:0000259" key="8">
    <source>
        <dbReference type="Pfam" id="PF13567"/>
    </source>
</evidence>
<feature type="domain" description="DUF4131" evidence="8">
    <location>
        <begin position="29"/>
        <end position="188"/>
    </location>
</feature>
<feature type="transmembrane region" description="Helical" evidence="6">
    <location>
        <begin position="252"/>
        <end position="276"/>
    </location>
</feature>
<keyword evidence="5 6" id="KW-0472">Membrane</keyword>
<dbReference type="STRING" id="1798540.A3B74_00280"/>
<feature type="transmembrane region" description="Helical" evidence="6">
    <location>
        <begin position="7"/>
        <end position="26"/>
    </location>
</feature>
<dbReference type="InterPro" id="IPR052159">
    <property type="entry name" value="Competence_DNA_uptake"/>
</dbReference>
<feature type="domain" description="ComEC/Rec2-related protein" evidence="7">
    <location>
        <begin position="228"/>
        <end position="494"/>
    </location>
</feature>
<dbReference type="InterPro" id="IPR004477">
    <property type="entry name" value="ComEC_N"/>
</dbReference>
<dbReference type="InterPro" id="IPR025405">
    <property type="entry name" value="DUF4131"/>
</dbReference>
<dbReference type="PANTHER" id="PTHR30619">
    <property type="entry name" value="DNA INTERNALIZATION/COMPETENCE PROTEIN COMEC/REC2"/>
    <property type="match status" value="1"/>
</dbReference>
<evidence type="ECO:0000313" key="10">
    <source>
        <dbReference type="Proteomes" id="UP000177165"/>
    </source>
</evidence>
<keyword evidence="3 6" id="KW-0812">Transmembrane</keyword>
<gene>
    <name evidence="9" type="ORF">A3B74_00280</name>
</gene>
<sequence>MRLHSSQGFFVFGLGFCCGVFVGLLFPNSIWIFSLAIVLAVFLVWLFCAFLRNRAIFDFSLTVFFFASGLLCVGILLGFFPVVLREKSALRAVEISPTHSSLFEGIVTDVDQRINYTRLVVRVSGAVGDTSLLNENVLVTAPLYPEYNSGDVLQLQCRLQQPQPIGLFRYDRFLVSQGIQWTCYYPNITWLGRTSLAWYQHFAVYRTRLLRRINSMLSEPYASLLAGLLLGVRRGFPQELSRVFQRTGTSHVLAISGYNVSLVSTFLLVFAIRIGFSRKKALMIVGCGIVLFTVFVGASASVIRASLMALLMLLARYVARPAGSRQIFMLVAFLVALFRPELFVFDIGFHLSFLATLGLVYLAPFFEKVFQGLPEQWGLRENAASTLSALVATLPLTVFQFRGVSLVAMIANMAILPVIPFVMLFGTLEVILSILPQFIAFIFLWPTWLLLTYVLFVLEHLARWSWAYRETPQLPWQFIVIWYGLLCFCFVRRSRYFQLHH</sequence>
<dbReference type="AlphaFoldDB" id="A0A1G2AS12"/>
<comment type="subcellular location">
    <subcellularLocation>
        <location evidence="1">Cell membrane</location>
        <topology evidence="1">Multi-pass membrane protein</topology>
    </subcellularLocation>
</comment>
<evidence type="ECO:0008006" key="11">
    <source>
        <dbReference type="Google" id="ProtNLM"/>
    </source>
</evidence>
<organism evidence="9 10">
    <name type="scientific">Candidatus Kerfeldbacteria bacterium RIFCSPHIGHO2_02_FULL_42_14</name>
    <dbReference type="NCBI Taxonomy" id="1798540"/>
    <lineage>
        <taxon>Bacteria</taxon>
        <taxon>Candidatus Kerfeldiibacteriota</taxon>
    </lineage>
</organism>
<feature type="transmembrane region" description="Helical" evidence="6">
    <location>
        <begin position="32"/>
        <end position="51"/>
    </location>
</feature>
<dbReference type="Pfam" id="PF03772">
    <property type="entry name" value="Competence"/>
    <property type="match status" value="1"/>
</dbReference>
<proteinExistence type="predicted"/>
<dbReference type="EMBL" id="MHKB01000009">
    <property type="protein sequence ID" value="OGY79276.1"/>
    <property type="molecule type" value="Genomic_DNA"/>
</dbReference>
<dbReference type="Proteomes" id="UP000177165">
    <property type="component" value="Unassembled WGS sequence"/>
</dbReference>
<evidence type="ECO:0000256" key="3">
    <source>
        <dbReference type="ARBA" id="ARBA00022692"/>
    </source>
</evidence>
<evidence type="ECO:0000313" key="9">
    <source>
        <dbReference type="EMBL" id="OGY79276.1"/>
    </source>
</evidence>
<evidence type="ECO:0000256" key="1">
    <source>
        <dbReference type="ARBA" id="ARBA00004651"/>
    </source>
</evidence>
<feature type="transmembrane region" description="Helical" evidence="6">
    <location>
        <begin position="438"/>
        <end position="462"/>
    </location>
</feature>
<accession>A0A1G2AS12</accession>
<evidence type="ECO:0000256" key="5">
    <source>
        <dbReference type="ARBA" id="ARBA00023136"/>
    </source>
</evidence>